<dbReference type="EMBL" id="CYXP01000006">
    <property type="protein sequence ID" value="CUN22874.1"/>
    <property type="molecule type" value="Genomic_DNA"/>
</dbReference>
<accession>A0A173V791</accession>
<dbReference type="InterPro" id="IPR010090">
    <property type="entry name" value="Phage_tape_meas"/>
</dbReference>
<dbReference type="NCBIfam" id="TIGR01760">
    <property type="entry name" value="tape_meas_TP901"/>
    <property type="match status" value="1"/>
</dbReference>
<organism evidence="4 5">
    <name type="scientific">Parabacteroides distasonis</name>
    <dbReference type="NCBI Taxonomy" id="823"/>
    <lineage>
        <taxon>Bacteria</taxon>
        <taxon>Pseudomonadati</taxon>
        <taxon>Bacteroidota</taxon>
        <taxon>Bacteroidia</taxon>
        <taxon>Bacteroidales</taxon>
        <taxon>Tannerellaceae</taxon>
        <taxon>Parabacteroides</taxon>
    </lineage>
</organism>
<dbReference type="PANTHER" id="PTHR37813">
    <property type="entry name" value="FELS-2 PROPHAGE PROTEIN"/>
    <property type="match status" value="1"/>
</dbReference>
<feature type="region of interest" description="Disordered" evidence="2">
    <location>
        <begin position="102"/>
        <end position="128"/>
    </location>
</feature>
<dbReference type="RefSeq" id="WP_057319592.1">
    <property type="nucleotide sequence ID" value="NZ_CYXP01000006.1"/>
</dbReference>
<dbReference type="Proteomes" id="UP000095591">
    <property type="component" value="Unassembled WGS sequence"/>
</dbReference>
<reference evidence="4 5" key="1">
    <citation type="submission" date="2015-09" db="EMBL/GenBank/DDBJ databases">
        <authorList>
            <consortium name="Pathogen Informatics"/>
        </authorList>
    </citation>
    <scope>NUCLEOTIDE SEQUENCE [LARGE SCALE GENOMIC DNA]</scope>
    <source>
        <strain evidence="4 5">2789STDY5608872</strain>
    </source>
</reference>
<dbReference type="Pfam" id="PF10145">
    <property type="entry name" value="PhageMin_Tail"/>
    <property type="match status" value="1"/>
</dbReference>
<evidence type="ECO:0000313" key="5">
    <source>
        <dbReference type="Proteomes" id="UP000095591"/>
    </source>
</evidence>
<name>A0A173V791_PARDI</name>
<dbReference type="AlphaFoldDB" id="A0A173V791"/>
<evidence type="ECO:0000259" key="3">
    <source>
        <dbReference type="Pfam" id="PF10145"/>
    </source>
</evidence>
<evidence type="ECO:0000313" key="4">
    <source>
        <dbReference type="EMBL" id="CUN22874.1"/>
    </source>
</evidence>
<feature type="region of interest" description="Disordered" evidence="2">
    <location>
        <begin position="888"/>
        <end position="910"/>
    </location>
</feature>
<keyword evidence="1" id="KW-1188">Viral release from host cell</keyword>
<dbReference type="PANTHER" id="PTHR37813:SF1">
    <property type="entry name" value="FELS-2 PROPHAGE PROTEIN"/>
    <property type="match status" value="1"/>
</dbReference>
<protein>
    <submittedName>
        <fullName evidence="4">Phage tail tape measure protein, TP901 family, core region</fullName>
    </submittedName>
</protein>
<feature type="compositionally biased region" description="Low complexity" evidence="2">
    <location>
        <begin position="102"/>
        <end position="113"/>
    </location>
</feature>
<gene>
    <name evidence="4" type="ORF">ERS852429_02695</name>
</gene>
<sequence>MDYNVRYNIDINGAQASKNISDFQSTIQRTIPPIITSLETLRKEIGKVNAAFVSLNRITGTRPKKIKFSIDNGIKKELKDLQSHINTIKGKTVTINTKVNQTTNTTTGSTTSIPGRKNRNYVPKNGNNRAARGFGSGAKGLFGAADVMYAAGFPFPNMIGAAAIGMGTMSIVKDAAEYENIMTTVQSILKATDKDITTFDQRFSDMSKNIRKVGVDTKFTTTEVAGAAKYLGMAGLNIEDINNSIKPIANLAIIGDAPLDRMADIVTNIQTAYGLDSSKMPQIADILTSVTTSTNTNVLEMGEAMKFAAPMMSMAKISFNEATAAIGALGNAGLKGTVAGTALRAMMTRLLNPTKKGTEVLKKYNIQLYELDKATGKTKLRSLFDIFSQLKSNDASVQDLTKLFDKIGGNAANNVFAELMKLPELIQNSIYSGGLADNIASKKQDTIKGKWDKVTSQFTETGMTVFEAYNPVIKEGLDDLVLLLKQPGTAQMFKDVATGLVALTKALVGVSTWVSENWNWLEYLVIGGVLFKKISKIVAAITPMAKGLFNTARGASALTTAIGGAGGVGSAIGGGLLAAIGGIPAIVTAAVTALASLGIGVYGAGKTTQAVSESIKKEYENLLPVFKDKDDDSSDNGNNNAKKALSGTKYYDFLGYDLGTKNMMFNGESSVYPQYIRAMSERGDLEGSKIANQYLMASIGMEDLGKDKIKSVYIDLIDDMENQKKSYKYNFGPYINLTDEERSRGVTILDSVNQLNADTESKTKQFTEAVNKSIDIGLGSLKEIMDLQLKIASGLPVSSNEAIDFIKNFTGYDLSQKSLGYHIIAPSGDIVYNDKEAATNTSKSAMTALRNSGVKSWFLNPLISALGDIKDLFDMSELRSTKDIRIEGDASGAENGGNGNGGNSAYSGVGKTSGTQPKIITINIQSLIGSINVNSTNEEDMETFKEKVTQVMIDAVKDFEISYS</sequence>
<proteinExistence type="predicted"/>
<feature type="domain" description="Phage tail tape measure protein" evidence="3">
    <location>
        <begin position="208"/>
        <end position="396"/>
    </location>
</feature>
<evidence type="ECO:0000256" key="1">
    <source>
        <dbReference type="ARBA" id="ARBA00022612"/>
    </source>
</evidence>
<evidence type="ECO:0000256" key="2">
    <source>
        <dbReference type="SAM" id="MobiDB-lite"/>
    </source>
</evidence>